<dbReference type="Gene3D" id="3.30.420.10">
    <property type="entry name" value="Ribonuclease H-like superfamily/Ribonuclease H"/>
    <property type="match status" value="1"/>
</dbReference>
<dbReference type="GO" id="GO:0005737">
    <property type="term" value="C:cytoplasm"/>
    <property type="evidence" value="ECO:0007669"/>
    <property type="project" value="UniProtKB-SubCell"/>
</dbReference>
<dbReference type="InterPro" id="IPR013520">
    <property type="entry name" value="Ribonucl_H"/>
</dbReference>
<dbReference type="InterPro" id="IPR022894">
    <property type="entry name" value="Oligoribonuclease"/>
</dbReference>
<dbReference type="RefSeq" id="WP_067238689.1">
    <property type="nucleotide sequence ID" value="NZ_CP171125.1"/>
</dbReference>
<evidence type="ECO:0000256" key="3">
    <source>
        <dbReference type="ARBA" id="ARBA00022801"/>
    </source>
</evidence>
<evidence type="ECO:0000256" key="2">
    <source>
        <dbReference type="ARBA" id="ARBA00022722"/>
    </source>
</evidence>
<dbReference type="EMBL" id="LZMZ01000052">
    <property type="protein sequence ID" value="OBX73671.1"/>
    <property type="molecule type" value="Genomic_DNA"/>
</dbReference>
<organism evidence="8 9">
    <name type="scientific">Faucicola atlantae</name>
    <dbReference type="NCBI Taxonomy" id="34059"/>
    <lineage>
        <taxon>Bacteria</taxon>
        <taxon>Pseudomonadati</taxon>
        <taxon>Pseudomonadota</taxon>
        <taxon>Gammaproteobacteria</taxon>
        <taxon>Moraxellales</taxon>
        <taxon>Moraxellaceae</taxon>
        <taxon>Faucicola</taxon>
    </lineage>
</organism>
<proteinExistence type="inferred from homology"/>
<dbReference type="InterPro" id="IPR036397">
    <property type="entry name" value="RNaseH_sf"/>
</dbReference>
<gene>
    <name evidence="6" type="primary">orn</name>
    <name evidence="8" type="ORF">A9308_00890</name>
</gene>
<evidence type="ECO:0000256" key="5">
    <source>
        <dbReference type="ARBA" id="ARBA00070964"/>
    </source>
</evidence>
<comment type="similarity">
    <text evidence="1 6">Belongs to the oligoribonuclease family.</text>
</comment>
<keyword evidence="2 6" id="KW-0540">Nuclease</keyword>
<evidence type="ECO:0000313" key="8">
    <source>
        <dbReference type="EMBL" id="OBX73671.1"/>
    </source>
</evidence>
<name>A0A1B8Q8T7_9GAMM</name>
<evidence type="ECO:0000256" key="4">
    <source>
        <dbReference type="ARBA" id="ARBA00022839"/>
    </source>
</evidence>
<keyword evidence="4 6" id="KW-0269">Exonuclease</keyword>
<protein>
    <recommendedName>
        <fullName evidence="5 6">Oligoribonuclease</fullName>
        <ecNumber evidence="6">3.1.-.-</ecNumber>
    </recommendedName>
</protein>
<dbReference type="Pfam" id="PF00929">
    <property type="entry name" value="RNase_T"/>
    <property type="match status" value="1"/>
</dbReference>
<dbReference type="AlphaFoldDB" id="A0A1B8Q8T7"/>
<dbReference type="HAMAP" id="MF_00045">
    <property type="entry name" value="Oligoribonuclease"/>
    <property type="match status" value="1"/>
</dbReference>
<dbReference type="PANTHER" id="PTHR11046">
    <property type="entry name" value="OLIGORIBONUCLEASE, MITOCHONDRIAL"/>
    <property type="match status" value="1"/>
</dbReference>
<dbReference type="EC" id="3.1.-.-" evidence="6"/>
<feature type="domain" description="Exonuclease" evidence="7">
    <location>
        <begin position="7"/>
        <end position="180"/>
    </location>
</feature>
<dbReference type="InterPro" id="IPR012337">
    <property type="entry name" value="RNaseH-like_sf"/>
</dbReference>
<dbReference type="OrthoDB" id="9801329at2"/>
<feature type="active site" evidence="6">
    <location>
        <position position="129"/>
    </location>
</feature>
<evidence type="ECO:0000259" key="7">
    <source>
        <dbReference type="SMART" id="SM00479"/>
    </source>
</evidence>
<accession>A0A1B8Q8T7</accession>
<reference evidence="8 9" key="1">
    <citation type="submission" date="2016-06" db="EMBL/GenBank/DDBJ databases">
        <title>Draft genome of Moraxella atlantae CCUG 66109.</title>
        <authorList>
            <person name="Salva-Serra F."/>
            <person name="Engstrom-Jakobsson H."/>
            <person name="Thorell K."/>
            <person name="Gonzales-Siles L."/>
            <person name="Karlsson R."/>
            <person name="Boulund F."/>
            <person name="Engstrand L."/>
            <person name="Kristiansson E."/>
            <person name="Moore E."/>
        </authorList>
    </citation>
    <scope>NUCLEOTIDE SEQUENCE [LARGE SCALE GENOMIC DNA]</scope>
    <source>
        <strain evidence="8 9">CCUG 66109</strain>
    </source>
</reference>
<keyword evidence="3 6" id="KW-0378">Hydrolase</keyword>
<comment type="caution">
    <text evidence="8">The sequence shown here is derived from an EMBL/GenBank/DDBJ whole genome shotgun (WGS) entry which is preliminary data.</text>
</comment>
<dbReference type="GO" id="GO:0000175">
    <property type="term" value="F:3'-5'-RNA exonuclease activity"/>
    <property type="evidence" value="ECO:0007669"/>
    <property type="project" value="InterPro"/>
</dbReference>
<dbReference type="GO" id="GO:0003676">
    <property type="term" value="F:nucleic acid binding"/>
    <property type="evidence" value="ECO:0007669"/>
    <property type="project" value="InterPro"/>
</dbReference>
<keyword evidence="6" id="KW-0963">Cytoplasm</keyword>
<dbReference type="CDD" id="cd06135">
    <property type="entry name" value="Orn"/>
    <property type="match status" value="1"/>
</dbReference>
<evidence type="ECO:0000256" key="1">
    <source>
        <dbReference type="ARBA" id="ARBA00009921"/>
    </source>
</evidence>
<dbReference type="PANTHER" id="PTHR11046:SF0">
    <property type="entry name" value="OLIGORIBONUCLEASE, MITOCHONDRIAL"/>
    <property type="match status" value="1"/>
</dbReference>
<comment type="subcellular location">
    <subcellularLocation>
        <location evidence="6">Cytoplasm</location>
    </subcellularLocation>
</comment>
<dbReference type="STRING" id="34059.A9308_00890"/>
<dbReference type="SMART" id="SM00479">
    <property type="entry name" value="EXOIII"/>
    <property type="match status" value="1"/>
</dbReference>
<evidence type="ECO:0000313" key="9">
    <source>
        <dbReference type="Proteomes" id="UP000092508"/>
    </source>
</evidence>
<comment type="function">
    <text evidence="6">3'-to-5' exoribonuclease specific for small oligoribonucleotides.</text>
</comment>
<dbReference type="SUPFAM" id="SSF53098">
    <property type="entry name" value="Ribonuclease H-like"/>
    <property type="match status" value="1"/>
</dbReference>
<dbReference type="NCBIfam" id="NF003765">
    <property type="entry name" value="PRK05359.1"/>
    <property type="match status" value="1"/>
</dbReference>
<dbReference type="GO" id="GO:0006259">
    <property type="term" value="P:DNA metabolic process"/>
    <property type="evidence" value="ECO:0007669"/>
    <property type="project" value="UniProtKB-ARBA"/>
</dbReference>
<dbReference type="FunFam" id="3.30.420.10:FF:000003">
    <property type="entry name" value="Oligoribonuclease"/>
    <property type="match status" value="1"/>
</dbReference>
<sequence>MPIDNKNLVWIDLEMTGLNTQTDTIIEIATLVTDSELNILAEGPVFAIATPALVLNAMDDWNTRQHGQSGLIDRIRRSDITLAHAEQETINFLSKYVEAGRSPMCGNSVCQDRRFLARQMPALERFFHYRNLDVSSVKELAYRWRPDILASFEKKGSHLALDDIRDSVRELRHYRTHFFNLIAP</sequence>
<dbReference type="Proteomes" id="UP000092508">
    <property type="component" value="Unassembled WGS sequence"/>
</dbReference>
<evidence type="ECO:0000256" key="6">
    <source>
        <dbReference type="HAMAP-Rule" id="MF_00045"/>
    </source>
</evidence>